<evidence type="ECO:0000313" key="2">
    <source>
        <dbReference type="Proteomes" id="UP000019486"/>
    </source>
</evidence>
<gene>
    <name evidence="1" type="ORF">N825_15025</name>
</gene>
<reference evidence="1 2" key="1">
    <citation type="submission" date="2013-08" db="EMBL/GenBank/DDBJ databases">
        <title>The genome sequence of Skermanella stibiiresistens.</title>
        <authorList>
            <person name="Zhu W."/>
            <person name="Wang G."/>
        </authorList>
    </citation>
    <scope>NUCLEOTIDE SEQUENCE [LARGE SCALE GENOMIC DNA]</scope>
    <source>
        <strain evidence="1 2">SB22</strain>
    </source>
</reference>
<sequence length="36" mass="4250">MAELTCDDILVIRRMFHALSSQWPMSSWQPRLTEEA</sequence>
<keyword evidence="2" id="KW-1185">Reference proteome</keyword>
<proteinExistence type="predicted"/>
<dbReference type="Proteomes" id="UP000019486">
    <property type="component" value="Unassembled WGS sequence"/>
</dbReference>
<protein>
    <submittedName>
        <fullName evidence="1">Uncharacterized protein</fullName>
    </submittedName>
</protein>
<evidence type="ECO:0000313" key="1">
    <source>
        <dbReference type="EMBL" id="EWY35629.1"/>
    </source>
</evidence>
<name>W9GPH2_9PROT</name>
<comment type="caution">
    <text evidence="1">The sequence shown here is derived from an EMBL/GenBank/DDBJ whole genome shotgun (WGS) entry which is preliminary data.</text>
</comment>
<dbReference type="EMBL" id="AVFL01000147">
    <property type="protein sequence ID" value="EWY35629.1"/>
    <property type="molecule type" value="Genomic_DNA"/>
</dbReference>
<organism evidence="1 2">
    <name type="scientific">Skermanella stibiiresistens SB22</name>
    <dbReference type="NCBI Taxonomy" id="1385369"/>
    <lineage>
        <taxon>Bacteria</taxon>
        <taxon>Pseudomonadati</taxon>
        <taxon>Pseudomonadota</taxon>
        <taxon>Alphaproteobacteria</taxon>
        <taxon>Rhodospirillales</taxon>
        <taxon>Azospirillaceae</taxon>
        <taxon>Skermanella</taxon>
    </lineage>
</organism>
<accession>W9GPH2</accession>
<dbReference type="AlphaFoldDB" id="W9GPH2"/>